<protein>
    <submittedName>
        <fullName evidence="1">Uncharacterized protein</fullName>
    </submittedName>
</protein>
<proteinExistence type="predicted"/>
<dbReference type="AlphaFoldDB" id="A0A0E9X6Y5"/>
<accession>A0A0E9X6Y5</accession>
<organism evidence="1">
    <name type="scientific">Anguilla anguilla</name>
    <name type="common">European freshwater eel</name>
    <name type="synonym">Muraena anguilla</name>
    <dbReference type="NCBI Taxonomy" id="7936"/>
    <lineage>
        <taxon>Eukaryota</taxon>
        <taxon>Metazoa</taxon>
        <taxon>Chordata</taxon>
        <taxon>Craniata</taxon>
        <taxon>Vertebrata</taxon>
        <taxon>Euteleostomi</taxon>
        <taxon>Actinopterygii</taxon>
        <taxon>Neopterygii</taxon>
        <taxon>Teleostei</taxon>
        <taxon>Anguilliformes</taxon>
        <taxon>Anguillidae</taxon>
        <taxon>Anguilla</taxon>
    </lineage>
</organism>
<sequence length="109" mass="11550">MNLSLPNLNQQLSLTLEEPIHAQTLVDHTPSVADMVMVSPKETKIAAEVVGVGAEEAAEDTPTAEAVTAEAPAAEAVISKTVIAEALTDEAVTNQEYPADFMVIDLHRL</sequence>
<evidence type="ECO:0000313" key="1">
    <source>
        <dbReference type="EMBL" id="JAH97448.1"/>
    </source>
</evidence>
<reference evidence="1" key="1">
    <citation type="submission" date="2014-11" db="EMBL/GenBank/DDBJ databases">
        <authorList>
            <person name="Amaro Gonzalez C."/>
        </authorList>
    </citation>
    <scope>NUCLEOTIDE SEQUENCE</scope>
</reference>
<dbReference type="EMBL" id="GBXM01011129">
    <property type="protein sequence ID" value="JAH97448.1"/>
    <property type="molecule type" value="Transcribed_RNA"/>
</dbReference>
<reference evidence="1" key="2">
    <citation type="journal article" date="2015" name="Fish Shellfish Immunol.">
        <title>Early steps in the European eel (Anguilla anguilla)-Vibrio vulnificus interaction in the gills: Role of the RtxA13 toxin.</title>
        <authorList>
            <person name="Callol A."/>
            <person name="Pajuelo D."/>
            <person name="Ebbesson L."/>
            <person name="Teles M."/>
            <person name="MacKenzie S."/>
            <person name="Amaro C."/>
        </authorList>
    </citation>
    <scope>NUCLEOTIDE SEQUENCE</scope>
</reference>
<name>A0A0E9X6Y5_ANGAN</name>